<reference evidence="2 3" key="1">
    <citation type="journal article" date="2020" name="BMC Genomics">
        <title>Intraspecific diversification of the crop wild relative Brassica cretica Lam. using demographic model selection.</title>
        <authorList>
            <person name="Kioukis A."/>
            <person name="Michalopoulou V.A."/>
            <person name="Briers L."/>
            <person name="Pirintsos S."/>
            <person name="Studholme D.J."/>
            <person name="Pavlidis P."/>
            <person name="Sarris P.F."/>
        </authorList>
    </citation>
    <scope>NUCLEOTIDE SEQUENCE [LARGE SCALE GENOMIC DNA]</scope>
    <source>
        <strain evidence="3">cv. PFS-1207/04</strain>
    </source>
</reference>
<feature type="compositionally biased region" description="Basic and acidic residues" evidence="1">
    <location>
        <begin position="8"/>
        <end position="22"/>
    </location>
</feature>
<dbReference type="Proteomes" id="UP000266723">
    <property type="component" value="Unassembled WGS sequence"/>
</dbReference>
<sequence>MLLWSVVSHEREGGEGRDGGRDEVCLRGVQVTAAGVDAERPGGGSGGFPGGESEGVEEEVRDCGERDGFWRRKRGGVEERRVENIVVVALVVLEEREERRREVSAKRVGLIGPVEASRASCVIGE</sequence>
<gene>
    <name evidence="2" type="ORF">DY000_02059152</name>
</gene>
<organism evidence="2 3">
    <name type="scientific">Brassica cretica</name>
    <name type="common">Mustard</name>
    <dbReference type="NCBI Taxonomy" id="69181"/>
    <lineage>
        <taxon>Eukaryota</taxon>
        <taxon>Viridiplantae</taxon>
        <taxon>Streptophyta</taxon>
        <taxon>Embryophyta</taxon>
        <taxon>Tracheophyta</taxon>
        <taxon>Spermatophyta</taxon>
        <taxon>Magnoliopsida</taxon>
        <taxon>eudicotyledons</taxon>
        <taxon>Gunneridae</taxon>
        <taxon>Pentapetalae</taxon>
        <taxon>rosids</taxon>
        <taxon>malvids</taxon>
        <taxon>Brassicales</taxon>
        <taxon>Brassicaceae</taxon>
        <taxon>Brassiceae</taxon>
        <taxon>Brassica</taxon>
    </lineage>
</organism>
<proteinExistence type="predicted"/>
<accession>A0ABQ7B237</accession>
<feature type="region of interest" description="Disordered" evidence="1">
    <location>
        <begin position="36"/>
        <end position="56"/>
    </location>
</feature>
<evidence type="ECO:0000313" key="2">
    <source>
        <dbReference type="EMBL" id="KAF3520308.1"/>
    </source>
</evidence>
<comment type="caution">
    <text evidence="2">The sequence shown here is derived from an EMBL/GenBank/DDBJ whole genome shotgun (WGS) entry which is preliminary data.</text>
</comment>
<keyword evidence="3" id="KW-1185">Reference proteome</keyword>
<protein>
    <submittedName>
        <fullName evidence="2">Uncharacterized protein</fullName>
    </submittedName>
</protein>
<name>A0ABQ7B237_BRACR</name>
<feature type="region of interest" description="Disordered" evidence="1">
    <location>
        <begin position="1"/>
        <end position="22"/>
    </location>
</feature>
<dbReference type="EMBL" id="QGKV02001556">
    <property type="protein sequence ID" value="KAF3520308.1"/>
    <property type="molecule type" value="Genomic_DNA"/>
</dbReference>
<feature type="compositionally biased region" description="Gly residues" evidence="1">
    <location>
        <begin position="41"/>
        <end position="53"/>
    </location>
</feature>
<evidence type="ECO:0000313" key="3">
    <source>
        <dbReference type="Proteomes" id="UP000266723"/>
    </source>
</evidence>
<evidence type="ECO:0000256" key="1">
    <source>
        <dbReference type="SAM" id="MobiDB-lite"/>
    </source>
</evidence>